<protein>
    <submittedName>
        <fullName evidence="2">DUF3805 domain-containing protein</fullName>
    </submittedName>
</protein>
<evidence type="ECO:0000259" key="1">
    <source>
        <dbReference type="Pfam" id="PF12712"/>
    </source>
</evidence>
<accession>A0AAJ5W9Y5</accession>
<organism evidence="2 3">
    <name type="scientific">Candidatus Pedobacter colombiensis</name>
    <dbReference type="NCBI Taxonomy" id="3121371"/>
    <lineage>
        <taxon>Bacteria</taxon>
        <taxon>Pseudomonadati</taxon>
        <taxon>Bacteroidota</taxon>
        <taxon>Sphingobacteriia</taxon>
        <taxon>Sphingobacteriales</taxon>
        <taxon>Sphingobacteriaceae</taxon>
        <taxon>Pedobacter</taxon>
    </lineage>
</organism>
<dbReference type="EMBL" id="CP119313">
    <property type="protein sequence ID" value="WEK20706.1"/>
    <property type="molecule type" value="Genomic_DNA"/>
</dbReference>
<proteinExistence type="predicted"/>
<dbReference type="Proteomes" id="UP001214530">
    <property type="component" value="Chromosome"/>
</dbReference>
<dbReference type="AlphaFoldDB" id="A0AAJ5W9Y5"/>
<reference evidence="2" key="1">
    <citation type="submission" date="2023-03" db="EMBL/GenBank/DDBJ databases">
        <title>Andean soil-derived lignocellulolytic bacterial consortium as a source of novel taxa and putative plastic-active enzymes.</title>
        <authorList>
            <person name="Diaz-Garcia L."/>
            <person name="Chuvochina M."/>
            <person name="Feuerriegel G."/>
            <person name="Bunk B."/>
            <person name="Sproer C."/>
            <person name="Streit W.R."/>
            <person name="Rodriguez L.M."/>
            <person name="Overmann J."/>
            <person name="Jimenez D.J."/>
        </authorList>
    </citation>
    <scope>NUCLEOTIDE SEQUENCE</scope>
    <source>
        <strain evidence="2">MAG 3858</strain>
    </source>
</reference>
<dbReference type="Gene3D" id="3.40.1000.10">
    <property type="entry name" value="Mog1/PsbP, alpha/beta/alpha sandwich"/>
    <property type="match status" value="1"/>
</dbReference>
<dbReference type="Pfam" id="PF12712">
    <property type="entry name" value="DUF3805"/>
    <property type="match status" value="1"/>
</dbReference>
<gene>
    <name evidence="2" type="ORF">P0Y49_06090</name>
</gene>
<name>A0AAJ5W9Y5_9SPHI</name>
<evidence type="ECO:0000313" key="3">
    <source>
        <dbReference type="Proteomes" id="UP001214530"/>
    </source>
</evidence>
<sequence>MDNNIYISRGGRFSFRLIDGWEEYDDDDDSTHAFWHETETSWTGNFRITAFQWPNTNAPHVDKACEYITTETAENAGAKRIILGKNDCAYYKKESQQDGVTNVVYYWITGKQNGIFICTFTIDKIQESMLINERELTSIQSMIASIKII</sequence>
<feature type="domain" description="DUF3805" evidence="1">
    <location>
        <begin position="6"/>
        <end position="137"/>
    </location>
</feature>
<dbReference type="InterPro" id="IPR024315">
    <property type="entry name" value="DUF3805"/>
</dbReference>
<evidence type="ECO:0000313" key="2">
    <source>
        <dbReference type="EMBL" id="WEK20706.1"/>
    </source>
</evidence>